<evidence type="ECO:0000313" key="2">
    <source>
        <dbReference type="EMBL" id="VYU10746.1"/>
    </source>
</evidence>
<protein>
    <submittedName>
        <fullName evidence="2">Uncharacterized protein</fullName>
    </submittedName>
</protein>
<keyword evidence="1" id="KW-0472">Membrane</keyword>
<reference evidence="2" key="1">
    <citation type="submission" date="2019-11" db="EMBL/GenBank/DDBJ databases">
        <authorList>
            <person name="Feng L."/>
        </authorList>
    </citation>
    <scope>NUCLEOTIDE SEQUENCE</scope>
    <source>
        <strain evidence="2">FmagnaLFYP121</strain>
    </source>
</reference>
<evidence type="ECO:0000256" key="1">
    <source>
        <dbReference type="SAM" id="Phobius"/>
    </source>
</evidence>
<organism evidence="2">
    <name type="scientific">Finegoldia magna</name>
    <name type="common">Peptostreptococcus magnus</name>
    <dbReference type="NCBI Taxonomy" id="1260"/>
    <lineage>
        <taxon>Bacteria</taxon>
        <taxon>Bacillati</taxon>
        <taxon>Bacillota</taxon>
        <taxon>Tissierellia</taxon>
        <taxon>Tissierellales</taxon>
        <taxon>Peptoniphilaceae</taxon>
        <taxon>Finegoldia</taxon>
    </lineage>
</organism>
<keyword evidence="1" id="KW-0812">Transmembrane</keyword>
<feature type="transmembrane region" description="Helical" evidence="1">
    <location>
        <begin position="20"/>
        <end position="53"/>
    </location>
</feature>
<dbReference type="AlphaFoldDB" id="A0A6N3C174"/>
<gene>
    <name evidence="2" type="ORF">FMLFYP121_01341</name>
</gene>
<name>A0A6N3C174_FINMA</name>
<keyword evidence="1" id="KW-1133">Transmembrane helix</keyword>
<proteinExistence type="predicted"/>
<feature type="transmembrane region" description="Helical" evidence="1">
    <location>
        <begin position="116"/>
        <end position="138"/>
    </location>
</feature>
<dbReference type="EMBL" id="CACRTP010000015">
    <property type="protein sequence ID" value="VYU10746.1"/>
    <property type="molecule type" value="Genomic_DNA"/>
</dbReference>
<feature type="transmembrane region" description="Helical" evidence="1">
    <location>
        <begin position="74"/>
        <end position="96"/>
    </location>
</feature>
<sequence>MISSPFVTTIFEPGTPVPVIVGSFAVTSLIFGFAEVSFTLVAVAVIVALSLLIAVPAGVDHVGFSYPSFAFTSGYLSAVNAVPSFTSYTLLFAMSFTPSPFVNVTLTYPSGVGASGFFVLSMISSSFATLIFAVALSVDLSG</sequence>
<accession>A0A6N3C174</accession>